<organism evidence="2 3">
    <name type="scientific">Arthrobacter horti</name>
    <dbReference type="NCBI Taxonomy" id="3068273"/>
    <lineage>
        <taxon>Bacteria</taxon>
        <taxon>Bacillati</taxon>
        <taxon>Actinomycetota</taxon>
        <taxon>Actinomycetes</taxon>
        <taxon>Micrococcales</taxon>
        <taxon>Micrococcaceae</taxon>
        <taxon>Arthrobacter</taxon>
    </lineage>
</organism>
<dbReference type="Pfam" id="PF10022">
    <property type="entry name" value="DUF2264"/>
    <property type="match status" value="1"/>
</dbReference>
<dbReference type="RefSeq" id="WP_305997005.1">
    <property type="nucleotide sequence ID" value="NZ_JAVALS010000009.1"/>
</dbReference>
<evidence type="ECO:0000259" key="1">
    <source>
        <dbReference type="Pfam" id="PF10022"/>
    </source>
</evidence>
<feature type="domain" description="DUF2264" evidence="1">
    <location>
        <begin position="9"/>
        <end position="359"/>
    </location>
</feature>
<evidence type="ECO:0000313" key="3">
    <source>
        <dbReference type="Proteomes" id="UP001232725"/>
    </source>
</evidence>
<evidence type="ECO:0000313" key="2">
    <source>
        <dbReference type="EMBL" id="MDP5227952.1"/>
    </source>
</evidence>
<dbReference type="Proteomes" id="UP001232725">
    <property type="component" value="Unassembled WGS sequence"/>
</dbReference>
<accession>A0ABT9IQY1</accession>
<protein>
    <submittedName>
        <fullName evidence="2">DUF2264 domain-containing protein</fullName>
    </submittedName>
</protein>
<dbReference type="EMBL" id="JAVALS010000009">
    <property type="protein sequence ID" value="MDP5227952.1"/>
    <property type="molecule type" value="Genomic_DNA"/>
</dbReference>
<name>A0ABT9IQY1_9MICC</name>
<dbReference type="PIRSF" id="PIRSF014753">
    <property type="entry name" value="UCP014753"/>
    <property type="match status" value="1"/>
</dbReference>
<proteinExistence type="predicted"/>
<keyword evidence="3" id="KW-1185">Reference proteome</keyword>
<dbReference type="PANTHER" id="PTHR35339">
    <property type="entry name" value="LINALOOL DEHYDRATASE_ISOMERASE DOMAIN-CONTAINING PROTEIN"/>
    <property type="match status" value="1"/>
</dbReference>
<sequence length="637" mass="69280">MNDDAAQRRAYWTGFADRQLLALRPHFSPHHALVHLSGRPSISGVRSDELEGFARTFLLAALRVAGTGGEDPHGHLDWYRSGLVAGAARDGAESWNPVAGRTQALVEAASVAIALQLSKPWLWDRMSRNEQDVVAAWLQGSSTAEAWDNNWVLFSVHVAEFLAGAGYPHNPEHVTAGLDRIEDWYAGEGWYRDGDNDGTGDFFDYYCGWALHLYPLLWCRFAGQRAEPHPWAAERLPRYRERLAEFLRHYPEFFGDDGAPLFQGRSLTYRYAAVAPLALGALFLGEELSPAELASFGTVATRALEYFDTADAYPDGIATLGWHGPYEPMVQEYSGPGSPYWSSKAFLALLIPEDSPFWQPVAPAPGETATTLSAPGFLLHRGPDGIAQLANHGSDKHYGPAPDNDLYSRLAYSSATGPLTATGAEAGQAVDNHLALIRPDGTASWRSRIHRLPASDGTLASFHRPVFSATEDEAEQPVTVATGTTARGGYQLRVHRITVPEGWDADGVTVRDGGWAAAGGVQSTLWPLNTEDLSSGDLNTEHLSSGDRRADAAPAVVVREVQGSTAFGDARCPVAESTLDGPVTLRASVHHLGREALTHRPGEATLREHDGRVWARVRMEPVGEGEPFVLALDFRTP</sequence>
<dbReference type="InterPro" id="IPR016624">
    <property type="entry name" value="UCP014753"/>
</dbReference>
<dbReference type="PANTHER" id="PTHR35339:SF4">
    <property type="entry name" value="LINALOOL DEHYDRATASE_ISOMERASE DOMAIN-CONTAINING PROTEIN"/>
    <property type="match status" value="1"/>
</dbReference>
<dbReference type="InterPro" id="IPR049349">
    <property type="entry name" value="DUF2264_N"/>
</dbReference>
<comment type="caution">
    <text evidence="2">The sequence shown here is derived from an EMBL/GenBank/DDBJ whole genome shotgun (WGS) entry which is preliminary data.</text>
</comment>
<gene>
    <name evidence="2" type="ORF">Q9R02_12370</name>
</gene>
<reference evidence="2 3" key="1">
    <citation type="submission" date="2023-08" db="EMBL/GenBank/DDBJ databases">
        <title>Arthrobacter horti sp. nov., isolated from forest soil.</title>
        <authorList>
            <person name="Park M."/>
        </authorList>
    </citation>
    <scope>NUCLEOTIDE SEQUENCE [LARGE SCALE GENOMIC DNA]</scope>
    <source>
        <strain evidence="2 3">YJM1</strain>
    </source>
</reference>